<dbReference type="InterPro" id="IPR028082">
    <property type="entry name" value="Peripla_BP_I"/>
</dbReference>
<keyword evidence="8" id="KW-1185">Reference proteome</keyword>
<keyword evidence="4" id="KW-0029">Amino-acid transport</keyword>
<gene>
    <name evidence="7" type="ORF">HMPREF3200_01140</name>
</gene>
<keyword evidence="3 5" id="KW-0732">Signal</keyword>
<evidence type="ECO:0000313" key="7">
    <source>
        <dbReference type="EMBL" id="KWZ77669.1"/>
    </source>
</evidence>
<comment type="similarity">
    <text evidence="1">Belongs to the leucine-binding protein family.</text>
</comment>
<dbReference type="InterPro" id="IPR028081">
    <property type="entry name" value="Leu-bd"/>
</dbReference>
<feature type="domain" description="Leucine-binding protein" evidence="6">
    <location>
        <begin position="38"/>
        <end position="376"/>
    </location>
</feature>
<dbReference type="SUPFAM" id="SSF53822">
    <property type="entry name" value="Periplasmic binding protein-like I"/>
    <property type="match status" value="1"/>
</dbReference>
<sequence length="389" mass="42721">MLKKKFGLMALIALFAFSSCGNKDKASDSKASEDSKVIKLGNSGPLTGPLSVYGKTCQNGIQLAIDEINKNGGIDGKQVEWTGLDDKGEITEAVTNYNKLMEDKVNAILGGIPSKPTLAMAESAAKDEIVYITPTGTQANITEGKDNVFRVCFTDPFQGEVLANFAADKLKAKKLAILRNQSSDYSMGVADVFKETAKKAGMEVVADESYGDNDTDFKAQLTKIKSENVDVLLIPDYYEKVALISSQVRDSGIKATLLGADGWDGVLSVMDQSSFKDVEGSYFSNQFSLDDPSEKCQKFIKDYKEKYKEDPTTFAAEGYDTVYLYKQAVEEAKTTKWDEVVKALKNIKFDGITGSFKFDENNNPRKTAKIIKIDGGKYKFDSEVEAKEK</sequence>
<dbReference type="OrthoDB" id="9783240at2"/>
<dbReference type="PROSITE" id="PS51257">
    <property type="entry name" value="PROKAR_LIPOPROTEIN"/>
    <property type="match status" value="1"/>
</dbReference>
<dbReference type="PRINTS" id="PR00337">
    <property type="entry name" value="LEUILEVALBP"/>
</dbReference>
<dbReference type="AlphaFoldDB" id="A0A133KDM4"/>
<evidence type="ECO:0000259" key="6">
    <source>
        <dbReference type="Pfam" id="PF13458"/>
    </source>
</evidence>
<comment type="caution">
    <text evidence="7">The sequence shown here is derived from an EMBL/GenBank/DDBJ whole genome shotgun (WGS) entry which is preliminary data.</text>
</comment>
<feature type="chain" id="PRO_5038705407" evidence="5">
    <location>
        <begin position="22"/>
        <end position="389"/>
    </location>
</feature>
<keyword evidence="7" id="KW-0675">Receptor</keyword>
<evidence type="ECO:0000256" key="4">
    <source>
        <dbReference type="ARBA" id="ARBA00022970"/>
    </source>
</evidence>
<dbReference type="Proteomes" id="UP000070383">
    <property type="component" value="Unassembled WGS sequence"/>
</dbReference>
<dbReference type="CDD" id="cd06347">
    <property type="entry name" value="PBP1_ABC_LivK_ligand_binding-like"/>
    <property type="match status" value="1"/>
</dbReference>
<evidence type="ECO:0000256" key="2">
    <source>
        <dbReference type="ARBA" id="ARBA00022448"/>
    </source>
</evidence>
<dbReference type="Gene3D" id="3.40.50.2300">
    <property type="match status" value="2"/>
</dbReference>
<name>A0A133KDM4_9FIRM</name>
<evidence type="ECO:0000313" key="8">
    <source>
        <dbReference type="Proteomes" id="UP000070383"/>
    </source>
</evidence>
<dbReference type="InterPro" id="IPR000709">
    <property type="entry name" value="Leu_Ile_Val-bd"/>
</dbReference>
<reference evidence="8" key="1">
    <citation type="submission" date="2016-01" db="EMBL/GenBank/DDBJ databases">
        <authorList>
            <person name="Mitreva M."/>
            <person name="Pepin K.H."/>
            <person name="Mihindukulasuriya K.A."/>
            <person name="Fulton R."/>
            <person name="Fronick C."/>
            <person name="O'Laughlin M."/>
            <person name="Miner T."/>
            <person name="Herter B."/>
            <person name="Rosa B.A."/>
            <person name="Cordes M."/>
            <person name="Tomlinson C."/>
            <person name="Wollam A."/>
            <person name="Palsikar V.B."/>
            <person name="Mardis E.R."/>
            <person name="Wilson R.K."/>
        </authorList>
    </citation>
    <scope>NUCLEOTIDE SEQUENCE [LARGE SCALE GENOMIC DNA]</scope>
    <source>
        <strain evidence="8">MJR8151</strain>
    </source>
</reference>
<proteinExistence type="inferred from homology"/>
<dbReference type="RefSeq" id="WP_082743108.1">
    <property type="nucleotide sequence ID" value="NZ_KQ955281.1"/>
</dbReference>
<protein>
    <submittedName>
        <fullName evidence="7">Ligand-binding protein, receptor family</fullName>
    </submittedName>
</protein>
<feature type="signal peptide" evidence="5">
    <location>
        <begin position="1"/>
        <end position="21"/>
    </location>
</feature>
<evidence type="ECO:0000256" key="5">
    <source>
        <dbReference type="SAM" id="SignalP"/>
    </source>
</evidence>
<dbReference type="PANTHER" id="PTHR30483:SF6">
    <property type="entry name" value="PERIPLASMIC BINDING PROTEIN OF ABC TRANSPORTER FOR NATURAL AMINO ACIDS"/>
    <property type="match status" value="1"/>
</dbReference>
<organism evidence="7 8">
    <name type="scientific">Anaerococcus tetradius</name>
    <dbReference type="NCBI Taxonomy" id="33036"/>
    <lineage>
        <taxon>Bacteria</taxon>
        <taxon>Bacillati</taxon>
        <taxon>Bacillota</taxon>
        <taxon>Tissierellia</taxon>
        <taxon>Tissierellales</taxon>
        <taxon>Peptoniphilaceae</taxon>
        <taxon>Anaerococcus</taxon>
    </lineage>
</organism>
<dbReference type="InterPro" id="IPR051010">
    <property type="entry name" value="BCAA_transport"/>
</dbReference>
<dbReference type="PATRIC" id="fig|33036.3.peg.1129"/>
<evidence type="ECO:0000256" key="1">
    <source>
        <dbReference type="ARBA" id="ARBA00010062"/>
    </source>
</evidence>
<dbReference type="STRING" id="33036.HMPREF3200_01140"/>
<accession>A0A133KDM4</accession>
<dbReference type="EMBL" id="LRPM01000046">
    <property type="protein sequence ID" value="KWZ77669.1"/>
    <property type="molecule type" value="Genomic_DNA"/>
</dbReference>
<dbReference type="PANTHER" id="PTHR30483">
    <property type="entry name" value="LEUCINE-SPECIFIC-BINDING PROTEIN"/>
    <property type="match status" value="1"/>
</dbReference>
<evidence type="ECO:0000256" key="3">
    <source>
        <dbReference type="ARBA" id="ARBA00022729"/>
    </source>
</evidence>
<dbReference type="Pfam" id="PF13458">
    <property type="entry name" value="Peripla_BP_6"/>
    <property type="match status" value="1"/>
</dbReference>
<keyword evidence="2" id="KW-0813">Transport</keyword>
<dbReference type="GO" id="GO:0006865">
    <property type="term" value="P:amino acid transport"/>
    <property type="evidence" value="ECO:0007669"/>
    <property type="project" value="UniProtKB-KW"/>
</dbReference>